<evidence type="ECO:0008006" key="3">
    <source>
        <dbReference type="Google" id="ProtNLM"/>
    </source>
</evidence>
<evidence type="ECO:0000313" key="1">
    <source>
        <dbReference type="EMBL" id="SCB08495.1"/>
    </source>
</evidence>
<dbReference type="AlphaFoldDB" id="A0A1C3TZF0"/>
<dbReference type="EMBL" id="FMAI01000001">
    <property type="protein sequence ID" value="SCB08495.1"/>
    <property type="molecule type" value="Genomic_DNA"/>
</dbReference>
<organism evidence="1 2">
    <name type="scientific">Bradyrhizobium shewense</name>
    <dbReference type="NCBI Taxonomy" id="1761772"/>
    <lineage>
        <taxon>Bacteria</taxon>
        <taxon>Pseudomonadati</taxon>
        <taxon>Pseudomonadota</taxon>
        <taxon>Alphaproteobacteria</taxon>
        <taxon>Hyphomicrobiales</taxon>
        <taxon>Nitrobacteraceae</taxon>
        <taxon>Bradyrhizobium</taxon>
    </lineage>
</organism>
<proteinExistence type="predicted"/>
<keyword evidence="2" id="KW-1185">Reference proteome</keyword>
<gene>
    <name evidence="1" type="ORF">GA0061098_1001145</name>
</gene>
<reference evidence="2" key="1">
    <citation type="submission" date="2016-08" db="EMBL/GenBank/DDBJ databases">
        <authorList>
            <person name="Varghese N."/>
            <person name="Submissions Spin"/>
        </authorList>
    </citation>
    <scope>NUCLEOTIDE SEQUENCE [LARGE SCALE GENOMIC DNA]</scope>
    <source>
        <strain evidence="2">ERR11</strain>
    </source>
</reference>
<dbReference type="Proteomes" id="UP000199184">
    <property type="component" value="Unassembled WGS sequence"/>
</dbReference>
<sequence length="323" mass="37473">MLAVTESPLRILAAVTFHFRESRLQYLFQVLRSLCEYPVEALDVVIITNTDQDEAVELIRDLSAPLFRSLPARSKSTKTLSIESFPKLANPWLLPWSHKHLVSERFLSAGSAYTHFIYVEDDILLSFQNFCYFTHYREILKERRLIPSFQRIEYNDADNRLYLVDQVGVADLNSRNRVDLDGYAFVNLDYPFNAMFILDRELALEYVETPSFDRERSKLVRPEWDVACRAAMGLCFESPPEGFLTRYVSPVDPSTLSAPSWSWVYHLPNNYAKDRLKPFAKTRVDQQFGSELDVVCWRPASKLVEYLALMRGKKRFNGPQSSL</sequence>
<name>A0A1C3TZF0_9BRAD</name>
<protein>
    <recommendedName>
        <fullName evidence="3">Glycosyl transferase family 2</fullName>
    </recommendedName>
</protein>
<accession>A0A1C3TZF0</accession>
<evidence type="ECO:0000313" key="2">
    <source>
        <dbReference type="Proteomes" id="UP000199184"/>
    </source>
</evidence>